<dbReference type="Pfam" id="PF10963">
    <property type="entry name" value="Phage_TAC_10"/>
    <property type="match status" value="1"/>
</dbReference>
<sequence>MKLIYERIFSVEKQIIELTVAGKDIAFEPNIAAYNKLINDMSMDNKVSPAHNYLVRIVTAETKENLADILKLPGAALQLVNEVNKRFAPELDIVAKN</sequence>
<name>A0AAI9GR07_PLUGE</name>
<dbReference type="EMBL" id="ABLOKC030000035">
    <property type="protein sequence ID" value="EML1473775.1"/>
    <property type="molecule type" value="Genomic_DNA"/>
</dbReference>
<reference evidence="1" key="1">
    <citation type="submission" date="2024-02" db="EMBL/GenBank/DDBJ databases">
        <authorList>
            <consortium name="Clinical and Environmental Microbiology Branch: Whole genome sequencing antimicrobial resistance pathogens in the healthcare setting"/>
        </authorList>
    </citation>
    <scope>NUCLEOTIDE SEQUENCE</scope>
    <source>
        <strain evidence="1">2021DK-00143</strain>
    </source>
</reference>
<protein>
    <submittedName>
        <fullName evidence="1">Phage tail assembly chaperone</fullName>
    </submittedName>
</protein>
<organism evidence="1">
    <name type="scientific">Pluralibacter gergoviae</name>
    <name type="common">Enterobacter gergoviae</name>
    <dbReference type="NCBI Taxonomy" id="61647"/>
    <lineage>
        <taxon>Bacteria</taxon>
        <taxon>Pseudomonadati</taxon>
        <taxon>Pseudomonadota</taxon>
        <taxon>Gammaproteobacteria</taxon>
        <taxon>Enterobacterales</taxon>
        <taxon>Enterobacteriaceae</taxon>
        <taxon>Pluralibacter</taxon>
    </lineage>
</organism>
<proteinExistence type="predicted"/>
<dbReference type="AlphaFoldDB" id="A0AAI9GR07"/>
<accession>A0AAI9GR07</accession>
<evidence type="ECO:0000313" key="1">
    <source>
        <dbReference type="EMBL" id="EML1473775.1"/>
    </source>
</evidence>
<dbReference type="InterPro" id="IPR024406">
    <property type="entry name" value="TAC-10"/>
</dbReference>
<gene>
    <name evidence="1" type="ORF">QEG54_004587</name>
</gene>
<comment type="caution">
    <text evidence="1">The sequence shown here is derived from an EMBL/GenBank/DDBJ whole genome shotgun (WGS) entry which is preliminary data.</text>
</comment>